<evidence type="ECO:0000259" key="4">
    <source>
        <dbReference type="PROSITE" id="PS51379"/>
    </source>
</evidence>
<dbReference type="EMBL" id="WBZB01000025">
    <property type="protein sequence ID" value="KAB3529865.1"/>
    <property type="molecule type" value="Genomic_DNA"/>
</dbReference>
<dbReference type="RefSeq" id="WP_151865964.1">
    <property type="nucleotide sequence ID" value="NZ_WBZB01000025.1"/>
</dbReference>
<dbReference type="PANTHER" id="PTHR42827">
    <property type="entry name" value="IRON-SULFUR CLUSTER-BINDING PROTEIN-RELATED"/>
    <property type="match status" value="1"/>
</dbReference>
<dbReference type="InterPro" id="IPR017896">
    <property type="entry name" value="4Fe4S_Fe-S-bd"/>
</dbReference>
<dbReference type="AlphaFoldDB" id="A0A833M9H5"/>
<evidence type="ECO:0000256" key="2">
    <source>
        <dbReference type="ARBA" id="ARBA00023004"/>
    </source>
</evidence>
<dbReference type="InterPro" id="IPR017900">
    <property type="entry name" value="4Fe4S_Fe_S_CS"/>
</dbReference>
<dbReference type="Proteomes" id="UP000465601">
    <property type="component" value="Unassembled WGS sequence"/>
</dbReference>
<dbReference type="SUPFAM" id="SSF46548">
    <property type="entry name" value="alpha-helical ferredoxin"/>
    <property type="match status" value="1"/>
</dbReference>
<dbReference type="Gene3D" id="3.30.70.3270">
    <property type="match status" value="1"/>
</dbReference>
<organism evidence="5 6">
    <name type="scientific">Alkaliphilus serpentinus</name>
    <dbReference type="NCBI Taxonomy" id="1482731"/>
    <lineage>
        <taxon>Bacteria</taxon>
        <taxon>Bacillati</taxon>
        <taxon>Bacillota</taxon>
        <taxon>Clostridia</taxon>
        <taxon>Peptostreptococcales</taxon>
        <taxon>Natronincolaceae</taxon>
        <taxon>Alkaliphilus</taxon>
    </lineage>
</organism>
<dbReference type="GO" id="GO:0051536">
    <property type="term" value="F:iron-sulfur cluster binding"/>
    <property type="evidence" value="ECO:0007669"/>
    <property type="project" value="UniProtKB-KW"/>
</dbReference>
<proteinExistence type="predicted"/>
<evidence type="ECO:0000256" key="1">
    <source>
        <dbReference type="ARBA" id="ARBA00022723"/>
    </source>
</evidence>
<keyword evidence="3" id="KW-0411">Iron-sulfur</keyword>
<dbReference type="Pfam" id="PF13484">
    <property type="entry name" value="Fer4_16"/>
    <property type="match status" value="1"/>
</dbReference>
<comment type="caution">
    <text evidence="5">The sequence shown here is derived from an EMBL/GenBank/DDBJ whole genome shotgun (WGS) entry which is preliminary data.</text>
</comment>
<dbReference type="OrthoDB" id="9815745at2"/>
<accession>A0A833M9H5</accession>
<gene>
    <name evidence="5" type="ORF">F8153_08685</name>
</gene>
<dbReference type="PANTHER" id="PTHR42827:SF1">
    <property type="entry name" value="IRON-SULFUR CLUSTER-BINDING PROTEIN"/>
    <property type="match status" value="1"/>
</dbReference>
<evidence type="ECO:0000256" key="3">
    <source>
        <dbReference type="ARBA" id="ARBA00023014"/>
    </source>
</evidence>
<protein>
    <submittedName>
        <fullName evidence="5">Epoxyqueuosine reductase</fullName>
    </submittedName>
</protein>
<dbReference type="GO" id="GO:0046872">
    <property type="term" value="F:metal ion binding"/>
    <property type="evidence" value="ECO:0007669"/>
    <property type="project" value="UniProtKB-KW"/>
</dbReference>
<feature type="domain" description="4Fe-4S ferredoxin-type" evidence="4">
    <location>
        <begin position="155"/>
        <end position="179"/>
    </location>
</feature>
<keyword evidence="1" id="KW-0479">Metal-binding</keyword>
<keyword evidence="6" id="KW-1185">Reference proteome</keyword>
<sequence length="231" mass="25592">MKELQEKLLNILVAEGVAKVGFSYVGDLLPERYKHLKSAVTVAIRLSQQIIDDIDINLGPTHTYFHHYRTVNTFIDQTTLKTSNILENWGYLAMAVPASQSINKDGWKYQSLFPHRTAATRSGIGWIGKNSSLVTEEFGPRIRLGTVLTNMEFDYHTPIVVSLCGKCDICVKACPANALVGGLWKAGMNREKLLDPHACSQHMHKAYQHIGRGAVCGICIKACPKGVRIKG</sequence>
<keyword evidence="2" id="KW-0408">Iron</keyword>
<evidence type="ECO:0000313" key="6">
    <source>
        <dbReference type="Proteomes" id="UP000465601"/>
    </source>
</evidence>
<dbReference type="PROSITE" id="PS51379">
    <property type="entry name" value="4FE4S_FER_2"/>
    <property type="match status" value="1"/>
</dbReference>
<name>A0A833M9H5_9FIRM</name>
<dbReference type="PROSITE" id="PS00198">
    <property type="entry name" value="4FE4S_FER_1"/>
    <property type="match status" value="1"/>
</dbReference>
<reference evidence="5 6" key="1">
    <citation type="submission" date="2019-10" db="EMBL/GenBank/DDBJ databases">
        <title>Alkaliphilus serpentinus sp. nov. and Alkaliphilus pronyensis sp. nov., two novel anaerobic alkaliphilic species isolated from the serpentinized-hosted hydrothermal field of the Prony Bay (New Caledonia).</title>
        <authorList>
            <person name="Postec A."/>
        </authorList>
    </citation>
    <scope>NUCLEOTIDE SEQUENCE [LARGE SCALE GENOMIC DNA]</scope>
    <source>
        <strain evidence="5 6">LacT</strain>
    </source>
</reference>
<evidence type="ECO:0000313" key="5">
    <source>
        <dbReference type="EMBL" id="KAB3529865.1"/>
    </source>
</evidence>